<evidence type="ECO:0000256" key="5">
    <source>
        <dbReference type="SAM" id="Phobius"/>
    </source>
</evidence>
<dbReference type="InterPro" id="IPR051533">
    <property type="entry name" value="WaaL-like"/>
</dbReference>
<dbReference type="Pfam" id="PF04932">
    <property type="entry name" value="Wzy_C"/>
    <property type="match status" value="1"/>
</dbReference>
<protein>
    <recommendedName>
        <fullName evidence="6">O-antigen ligase-related domain-containing protein</fullName>
    </recommendedName>
</protein>
<keyword evidence="2 5" id="KW-0812">Transmembrane</keyword>
<feature type="domain" description="O-antigen ligase-related" evidence="6">
    <location>
        <begin position="87"/>
        <end position="218"/>
    </location>
</feature>
<evidence type="ECO:0000256" key="3">
    <source>
        <dbReference type="ARBA" id="ARBA00022989"/>
    </source>
</evidence>
<reference evidence="7 8" key="1">
    <citation type="journal article" date="2020" name="Nat. Microbiol.">
        <title>Lysogenic host-virus interactions in SAR11 marine bacteria.</title>
        <authorList>
            <person name="Morris R.M."/>
            <person name="Cain K.R."/>
            <person name="Hvorecny K.L."/>
            <person name="Kollman J.M."/>
        </authorList>
    </citation>
    <scope>NUCLEOTIDE SEQUENCE [LARGE SCALE GENOMIC DNA]</scope>
    <source>
        <strain evidence="7 8">NP1</strain>
    </source>
</reference>
<feature type="transmembrane region" description="Helical" evidence="5">
    <location>
        <begin position="126"/>
        <end position="143"/>
    </location>
</feature>
<evidence type="ECO:0000313" key="7">
    <source>
        <dbReference type="EMBL" id="QIZ20803.1"/>
    </source>
</evidence>
<dbReference type="KEGG" id="peg:E5R92_03265"/>
<sequence>MNKYDDMIIKNLTYIILFILFFLLVGQIYDLIFQKNIITGQTIRDFRHTGFFGDDEIIGSYTARLFPFFLFIFLKKNPVNTKLIFSTFIITGLIIFLSSERTSFFFYLVTLLVFLMMSENSLRKAILANIFFIISILIIFYSFNEDLNQRVKQTYKQLNFMNKEITRPNLIISENSNIIETNTNKQSPIIFFSLAHQSHYEIAYKMFKEKPIFGHGVKIFRHYCAKKKILLINLVVLPIPITS</sequence>
<evidence type="ECO:0000256" key="4">
    <source>
        <dbReference type="ARBA" id="ARBA00023136"/>
    </source>
</evidence>
<dbReference type="EMBL" id="CP038852">
    <property type="protein sequence ID" value="QIZ20803.1"/>
    <property type="molecule type" value="Genomic_DNA"/>
</dbReference>
<keyword evidence="3 5" id="KW-1133">Transmembrane helix</keyword>
<feature type="transmembrane region" description="Helical" evidence="5">
    <location>
        <begin position="81"/>
        <end position="98"/>
    </location>
</feature>
<dbReference type="PANTHER" id="PTHR37422">
    <property type="entry name" value="TEICHURONIC ACID BIOSYNTHESIS PROTEIN TUAE"/>
    <property type="match status" value="1"/>
</dbReference>
<dbReference type="InterPro" id="IPR007016">
    <property type="entry name" value="O-antigen_ligase-rel_domated"/>
</dbReference>
<dbReference type="RefSeq" id="WP_168606682.1">
    <property type="nucleotide sequence ID" value="NZ_CP038852.1"/>
</dbReference>
<dbReference type="AlphaFoldDB" id="A0A6H1Q353"/>
<evidence type="ECO:0000313" key="8">
    <source>
        <dbReference type="Proteomes" id="UP000501094"/>
    </source>
</evidence>
<proteinExistence type="predicted"/>
<dbReference type="Proteomes" id="UP000501094">
    <property type="component" value="Chromosome"/>
</dbReference>
<keyword evidence="8" id="KW-1185">Reference proteome</keyword>
<gene>
    <name evidence="7" type="ORF">E5R92_03265</name>
</gene>
<evidence type="ECO:0000256" key="1">
    <source>
        <dbReference type="ARBA" id="ARBA00004141"/>
    </source>
</evidence>
<accession>A0A6H1Q353</accession>
<keyword evidence="4 5" id="KW-0472">Membrane</keyword>
<dbReference type="PANTHER" id="PTHR37422:SF13">
    <property type="entry name" value="LIPOPOLYSACCHARIDE BIOSYNTHESIS PROTEIN PA4999-RELATED"/>
    <property type="match status" value="1"/>
</dbReference>
<comment type="subcellular location">
    <subcellularLocation>
        <location evidence="1">Membrane</location>
        <topology evidence="1">Multi-pass membrane protein</topology>
    </subcellularLocation>
</comment>
<feature type="transmembrane region" description="Helical" evidence="5">
    <location>
        <begin position="57"/>
        <end position="74"/>
    </location>
</feature>
<evidence type="ECO:0000259" key="6">
    <source>
        <dbReference type="Pfam" id="PF04932"/>
    </source>
</evidence>
<feature type="transmembrane region" description="Helical" evidence="5">
    <location>
        <begin position="12"/>
        <end position="29"/>
    </location>
</feature>
<organism evidence="7 8">
    <name type="scientific">Candidatus Pelagibacter giovannonii</name>
    <dbReference type="NCBI Taxonomy" id="2563896"/>
    <lineage>
        <taxon>Bacteria</taxon>
        <taxon>Pseudomonadati</taxon>
        <taxon>Pseudomonadota</taxon>
        <taxon>Alphaproteobacteria</taxon>
        <taxon>Candidatus Pelagibacterales</taxon>
        <taxon>Candidatus Pelagibacteraceae</taxon>
        <taxon>Candidatus Pelagibacter</taxon>
    </lineage>
</organism>
<dbReference type="GO" id="GO:0016020">
    <property type="term" value="C:membrane"/>
    <property type="evidence" value="ECO:0007669"/>
    <property type="project" value="UniProtKB-SubCell"/>
</dbReference>
<evidence type="ECO:0000256" key="2">
    <source>
        <dbReference type="ARBA" id="ARBA00022692"/>
    </source>
</evidence>
<name>A0A6H1Q353_9PROT</name>